<evidence type="ECO:0000313" key="2">
    <source>
        <dbReference type="Proteomes" id="UP000784294"/>
    </source>
</evidence>
<dbReference type="Proteomes" id="UP000784294">
    <property type="component" value="Unassembled WGS sequence"/>
</dbReference>
<sequence>MCPPFLVGSPVFWLCSQKSLDTVPTSSSEPPSRGINEHACLDALQQQHSSAIISASASTMPQADLHNWLAVLTRSGRLIVWRWRQTASAASSQDLFALREISLPPTLIVETEITPVLKSKCFGVFFVFYTPRFTILNTYFFSCK</sequence>
<reference evidence="1" key="1">
    <citation type="submission" date="2018-11" db="EMBL/GenBank/DDBJ databases">
        <authorList>
            <consortium name="Pathogen Informatics"/>
        </authorList>
    </citation>
    <scope>NUCLEOTIDE SEQUENCE</scope>
</reference>
<dbReference type="EMBL" id="CAAALY010280383">
    <property type="protein sequence ID" value="VEL43318.1"/>
    <property type="molecule type" value="Genomic_DNA"/>
</dbReference>
<protein>
    <submittedName>
        <fullName evidence="1">Uncharacterized protein</fullName>
    </submittedName>
</protein>
<proteinExistence type="predicted"/>
<gene>
    <name evidence="1" type="ORF">PXEA_LOCUS36758</name>
</gene>
<accession>A0A3S5FHA7</accession>
<name>A0A3S5FHA7_9PLAT</name>
<dbReference type="AlphaFoldDB" id="A0A3S5FHA7"/>
<keyword evidence="2" id="KW-1185">Reference proteome</keyword>
<comment type="caution">
    <text evidence="1">The sequence shown here is derived from an EMBL/GenBank/DDBJ whole genome shotgun (WGS) entry which is preliminary data.</text>
</comment>
<evidence type="ECO:0000313" key="1">
    <source>
        <dbReference type="EMBL" id="VEL43318.1"/>
    </source>
</evidence>
<organism evidence="1 2">
    <name type="scientific">Protopolystoma xenopodis</name>
    <dbReference type="NCBI Taxonomy" id="117903"/>
    <lineage>
        <taxon>Eukaryota</taxon>
        <taxon>Metazoa</taxon>
        <taxon>Spiralia</taxon>
        <taxon>Lophotrochozoa</taxon>
        <taxon>Platyhelminthes</taxon>
        <taxon>Monogenea</taxon>
        <taxon>Polyopisthocotylea</taxon>
        <taxon>Polystomatidea</taxon>
        <taxon>Polystomatidae</taxon>
        <taxon>Protopolystoma</taxon>
    </lineage>
</organism>